<keyword evidence="2 5" id="KW-0645">Protease</keyword>
<keyword evidence="6" id="KW-1133">Transmembrane helix</keyword>
<dbReference type="InterPro" id="IPR005151">
    <property type="entry name" value="Tail-specific_protease"/>
</dbReference>
<evidence type="ECO:0000259" key="7">
    <source>
        <dbReference type="PROSITE" id="PS50106"/>
    </source>
</evidence>
<dbReference type="InterPro" id="IPR001478">
    <property type="entry name" value="PDZ"/>
</dbReference>
<dbReference type="Proteomes" id="UP001500298">
    <property type="component" value="Unassembled WGS sequence"/>
</dbReference>
<dbReference type="CDD" id="cd06782">
    <property type="entry name" value="cpPDZ_CPP-like"/>
    <property type="match status" value="1"/>
</dbReference>
<evidence type="ECO:0000313" key="8">
    <source>
        <dbReference type="EMBL" id="GAA4841640.1"/>
    </source>
</evidence>
<dbReference type="RefSeq" id="WP_345372884.1">
    <property type="nucleotide sequence ID" value="NZ_BAABJX010000043.1"/>
</dbReference>
<dbReference type="CDD" id="cd07560">
    <property type="entry name" value="Peptidase_S41_CPP"/>
    <property type="match status" value="1"/>
</dbReference>
<dbReference type="Gene3D" id="2.30.42.10">
    <property type="match status" value="1"/>
</dbReference>
<dbReference type="InterPro" id="IPR036034">
    <property type="entry name" value="PDZ_sf"/>
</dbReference>
<dbReference type="PANTHER" id="PTHR32060:SF30">
    <property type="entry name" value="CARBOXY-TERMINAL PROCESSING PROTEASE CTPA"/>
    <property type="match status" value="1"/>
</dbReference>
<gene>
    <name evidence="8" type="ORF">GCM10023331_28260</name>
</gene>
<dbReference type="Gene3D" id="3.30.750.44">
    <property type="match status" value="1"/>
</dbReference>
<organism evidence="8 9">
    <name type="scientific">Algivirga pacifica</name>
    <dbReference type="NCBI Taxonomy" id="1162670"/>
    <lineage>
        <taxon>Bacteria</taxon>
        <taxon>Pseudomonadati</taxon>
        <taxon>Bacteroidota</taxon>
        <taxon>Cytophagia</taxon>
        <taxon>Cytophagales</taxon>
        <taxon>Flammeovirgaceae</taxon>
        <taxon>Algivirga</taxon>
    </lineage>
</organism>
<keyword evidence="3 5" id="KW-0378">Hydrolase</keyword>
<evidence type="ECO:0000256" key="1">
    <source>
        <dbReference type="ARBA" id="ARBA00009179"/>
    </source>
</evidence>
<dbReference type="SMART" id="SM00228">
    <property type="entry name" value="PDZ"/>
    <property type="match status" value="1"/>
</dbReference>
<dbReference type="EMBL" id="BAABJX010000043">
    <property type="protein sequence ID" value="GAA4841640.1"/>
    <property type="molecule type" value="Genomic_DNA"/>
</dbReference>
<dbReference type="PROSITE" id="PS50106">
    <property type="entry name" value="PDZ"/>
    <property type="match status" value="1"/>
</dbReference>
<name>A0ABP9DDT6_9BACT</name>
<dbReference type="Pfam" id="PF17820">
    <property type="entry name" value="PDZ_6"/>
    <property type="match status" value="1"/>
</dbReference>
<keyword evidence="4 5" id="KW-0720">Serine protease</keyword>
<accession>A0ABP9DDT6</accession>
<dbReference type="SUPFAM" id="SSF50156">
    <property type="entry name" value="PDZ domain-like"/>
    <property type="match status" value="1"/>
</dbReference>
<evidence type="ECO:0000256" key="4">
    <source>
        <dbReference type="ARBA" id="ARBA00022825"/>
    </source>
</evidence>
<dbReference type="InterPro" id="IPR004447">
    <property type="entry name" value="Peptidase_S41A"/>
</dbReference>
<evidence type="ECO:0000256" key="2">
    <source>
        <dbReference type="ARBA" id="ARBA00022670"/>
    </source>
</evidence>
<keyword evidence="9" id="KW-1185">Reference proteome</keyword>
<dbReference type="SMART" id="SM00245">
    <property type="entry name" value="TSPc"/>
    <property type="match status" value="1"/>
</dbReference>
<sequence length="556" mass="62274">MQEEQHTEKQQPNNERDSFHIRLPLIIAVALATGMIIGGEFLGKTPKGSNLEINTGKLEQVIESIEGYYVDSVDTQVLTDQAIEAVVKELDPHTSYIPVRDVEVVSAQLDDGFEGVGIEFRVFRDTIKVVAVTEDGPSERAGIQSGDKLVYVDGESVAGPGMNSGEVVRKLRGQKGTKVSIGVSRKGEEKPLYFSVTRDKIPTASVSAVYMIDEETGYIKVDRFGEDAFEGFEEGVEKLQEAGMKKLLLDLTDNGGGYMGQAVQMVDAFLPKDKLIVYTESREKNFDEHEYSKNEGVLQETPVVVLVNEYSASASEIVSGALQDHDRALLVGRRTFGKGLVQRQIRLRDNSMLRLTVSRYYTPSGRCIQKPYEDKSAYETELERRYIHGEMFQADSIHFNDSLIYKTVNGRTVYGGGGIMPDVFIGMDTSYYTNYYQEILIRGLIEDYFIDYANGQFESLNEMGLNAFIAQYKVPAIEMKEFATYARAHGVPFNKEQYKASQKALRQRIKETIARVVWGEEGRLKVENAADPIFIKACELANTLNQVSLSNEMVIK</sequence>
<dbReference type="InterPro" id="IPR041489">
    <property type="entry name" value="PDZ_6"/>
</dbReference>
<keyword evidence="6" id="KW-0812">Transmembrane</keyword>
<protein>
    <submittedName>
        <fullName evidence="8">S41 family peptidase</fullName>
    </submittedName>
</protein>
<reference evidence="9" key="1">
    <citation type="journal article" date="2019" name="Int. J. Syst. Evol. Microbiol.">
        <title>The Global Catalogue of Microorganisms (GCM) 10K type strain sequencing project: providing services to taxonomists for standard genome sequencing and annotation.</title>
        <authorList>
            <consortium name="The Broad Institute Genomics Platform"/>
            <consortium name="The Broad Institute Genome Sequencing Center for Infectious Disease"/>
            <person name="Wu L."/>
            <person name="Ma J."/>
        </authorList>
    </citation>
    <scope>NUCLEOTIDE SEQUENCE [LARGE SCALE GENOMIC DNA]</scope>
    <source>
        <strain evidence="9">JCM 18326</strain>
    </source>
</reference>
<keyword evidence="6" id="KW-0472">Membrane</keyword>
<feature type="domain" description="PDZ" evidence="7">
    <location>
        <begin position="103"/>
        <end position="172"/>
    </location>
</feature>
<dbReference type="NCBIfam" id="TIGR00225">
    <property type="entry name" value="prc"/>
    <property type="match status" value="1"/>
</dbReference>
<comment type="caution">
    <text evidence="8">The sequence shown here is derived from an EMBL/GenBank/DDBJ whole genome shotgun (WGS) entry which is preliminary data.</text>
</comment>
<evidence type="ECO:0000313" key="9">
    <source>
        <dbReference type="Proteomes" id="UP001500298"/>
    </source>
</evidence>
<evidence type="ECO:0000256" key="5">
    <source>
        <dbReference type="RuleBase" id="RU004404"/>
    </source>
</evidence>
<dbReference type="Gene3D" id="3.90.226.10">
    <property type="entry name" value="2-enoyl-CoA Hydratase, Chain A, domain 1"/>
    <property type="match status" value="1"/>
</dbReference>
<evidence type="ECO:0000256" key="3">
    <source>
        <dbReference type="ARBA" id="ARBA00022801"/>
    </source>
</evidence>
<proteinExistence type="inferred from homology"/>
<dbReference type="PANTHER" id="PTHR32060">
    <property type="entry name" value="TAIL-SPECIFIC PROTEASE"/>
    <property type="match status" value="1"/>
</dbReference>
<feature type="transmembrane region" description="Helical" evidence="6">
    <location>
        <begin position="21"/>
        <end position="42"/>
    </location>
</feature>
<dbReference type="InterPro" id="IPR029045">
    <property type="entry name" value="ClpP/crotonase-like_dom_sf"/>
</dbReference>
<dbReference type="Pfam" id="PF03572">
    <property type="entry name" value="Peptidase_S41"/>
    <property type="match status" value="1"/>
</dbReference>
<comment type="similarity">
    <text evidence="1 5">Belongs to the peptidase S41A family.</text>
</comment>
<evidence type="ECO:0000256" key="6">
    <source>
        <dbReference type="SAM" id="Phobius"/>
    </source>
</evidence>
<dbReference type="SUPFAM" id="SSF52096">
    <property type="entry name" value="ClpP/crotonase"/>
    <property type="match status" value="1"/>
</dbReference>